<dbReference type="InterPro" id="IPR004242">
    <property type="entry name" value="Transposase_21"/>
</dbReference>
<sequence length="480" mass="55007">NLFKGLQLFQIKNKYNISEAVFNEILKTLKISGVTLYRLQKLLGNIVPFKPTLVDCCINSCIAFTGELVDKDHCPECNEPRYNFSKTSRVSKKNAAYWSIISLLQKQYKNKTQAEYLGGNQIGDIFDGLHYKSLVSSGVFSDHQDIALMASTDRYQIFRQKRDDCWIILLINANLPPDIRVLHENLMISALILGPKAPKNFNSFLRPLVDKLKQLQEGIQCVDGVIGKTFTLRAHVLSWSGDIPALAKVMCTTGHNSYKACHFCIIYYLVDISAIEHSNGSSRKHEVQERGINGRSVLFELKSIKFPDSFPVDIMHGLFENIAPAMLRHWVGSFFKDNQISNSDYVISNNVWTEIGNKMEKNRRSMPLSFGRPPINIQRHSAAFKAEHWLNWITLYSIPLLQNNLLERYLNGWAKFVHVIKLCLKYKISIAELTEIERLFFALISYHYLLHIAASIRNIGPAWSTWQYPMERLCGMLLPL</sequence>
<proteinExistence type="predicted"/>
<accession>A0ABN7X110</accession>
<dbReference type="PANTHER" id="PTHR46579">
    <property type="entry name" value="F5/8 TYPE C DOMAIN-CONTAINING PROTEIN-RELATED"/>
    <property type="match status" value="1"/>
</dbReference>
<dbReference type="Pfam" id="PF02992">
    <property type="entry name" value="Transposase_21"/>
    <property type="match status" value="1"/>
</dbReference>
<gene>
    <name evidence="1" type="ORF">GMARGA_LOCUS37630</name>
</gene>
<keyword evidence="2" id="KW-1185">Reference proteome</keyword>
<dbReference type="PANTHER" id="PTHR46579:SF1">
    <property type="entry name" value="F5_8 TYPE C DOMAIN-CONTAINING PROTEIN"/>
    <property type="match status" value="1"/>
</dbReference>
<organism evidence="1 2">
    <name type="scientific">Gigaspora margarita</name>
    <dbReference type="NCBI Taxonomy" id="4874"/>
    <lineage>
        <taxon>Eukaryota</taxon>
        <taxon>Fungi</taxon>
        <taxon>Fungi incertae sedis</taxon>
        <taxon>Mucoromycota</taxon>
        <taxon>Glomeromycotina</taxon>
        <taxon>Glomeromycetes</taxon>
        <taxon>Diversisporales</taxon>
        <taxon>Gigasporaceae</taxon>
        <taxon>Gigaspora</taxon>
    </lineage>
</organism>
<dbReference type="EMBL" id="CAJVQB010079528">
    <property type="protein sequence ID" value="CAG8845425.1"/>
    <property type="molecule type" value="Genomic_DNA"/>
</dbReference>
<feature type="non-terminal residue" evidence="1">
    <location>
        <position position="1"/>
    </location>
</feature>
<evidence type="ECO:0000313" key="2">
    <source>
        <dbReference type="Proteomes" id="UP000789901"/>
    </source>
</evidence>
<comment type="caution">
    <text evidence="1">The sequence shown here is derived from an EMBL/GenBank/DDBJ whole genome shotgun (WGS) entry which is preliminary data.</text>
</comment>
<dbReference type="Proteomes" id="UP000789901">
    <property type="component" value="Unassembled WGS sequence"/>
</dbReference>
<feature type="non-terminal residue" evidence="1">
    <location>
        <position position="480"/>
    </location>
</feature>
<reference evidence="1 2" key="1">
    <citation type="submission" date="2021-06" db="EMBL/GenBank/DDBJ databases">
        <authorList>
            <person name="Kallberg Y."/>
            <person name="Tangrot J."/>
            <person name="Rosling A."/>
        </authorList>
    </citation>
    <scope>NUCLEOTIDE SEQUENCE [LARGE SCALE GENOMIC DNA]</scope>
    <source>
        <strain evidence="1 2">120-4 pot B 10/14</strain>
    </source>
</reference>
<name>A0ABN7X110_GIGMA</name>
<protein>
    <submittedName>
        <fullName evidence="1">14992_t:CDS:1</fullName>
    </submittedName>
</protein>
<evidence type="ECO:0000313" key="1">
    <source>
        <dbReference type="EMBL" id="CAG8845425.1"/>
    </source>
</evidence>